<dbReference type="GO" id="GO:0006364">
    <property type="term" value="P:rRNA processing"/>
    <property type="evidence" value="ECO:0007669"/>
    <property type="project" value="UniProtKB-KW"/>
</dbReference>
<dbReference type="Proteomes" id="UP001151582">
    <property type="component" value="Unassembled WGS sequence"/>
</dbReference>
<dbReference type="EMBL" id="JANBQB010000920">
    <property type="protein sequence ID" value="KAJ1972981.1"/>
    <property type="molecule type" value="Genomic_DNA"/>
</dbReference>
<dbReference type="OrthoDB" id="445326at2759"/>
<reference evidence="8" key="1">
    <citation type="submission" date="2022-07" db="EMBL/GenBank/DDBJ databases">
        <title>Phylogenomic reconstructions and comparative analyses of Kickxellomycotina fungi.</title>
        <authorList>
            <person name="Reynolds N.K."/>
            <person name="Stajich J.E."/>
            <person name="Barry K."/>
            <person name="Grigoriev I.V."/>
            <person name="Crous P."/>
            <person name="Smith M.E."/>
        </authorList>
    </citation>
    <scope>NUCLEOTIDE SEQUENCE</scope>
    <source>
        <strain evidence="8">RSA 567</strain>
    </source>
</reference>
<dbReference type="Pfam" id="PF04006">
    <property type="entry name" value="Mpp10"/>
    <property type="match status" value="1"/>
</dbReference>
<gene>
    <name evidence="8" type="primary">MPP10</name>
    <name evidence="8" type="ORF">H4R34_005228</name>
</gene>
<dbReference type="AlphaFoldDB" id="A0A9W8B403"/>
<feature type="compositionally biased region" description="Polar residues" evidence="7">
    <location>
        <begin position="123"/>
        <end position="135"/>
    </location>
</feature>
<dbReference type="PIRSF" id="PIRSF017300">
    <property type="entry name" value="snoRNP_Mpp10"/>
    <property type="match status" value="1"/>
</dbReference>
<feature type="compositionally biased region" description="Basic and acidic residues" evidence="7">
    <location>
        <begin position="245"/>
        <end position="266"/>
    </location>
</feature>
<dbReference type="GO" id="GO:0032040">
    <property type="term" value="C:small-subunit processome"/>
    <property type="evidence" value="ECO:0007669"/>
    <property type="project" value="TreeGrafter"/>
</dbReference>
<evidence type="ECO:0000256" key="4">
    <source>
        <dbReference type="ARBA" id="ARBA00023242"/>
    </source>
</evidence>
<evidence type="ECO:0000313" key="8">
    <source>
        <dbReference type="EMBL" id="KAJ1972981.1"/>
    </source>
</evidence>
<keyword evidence="2" id="KW-0690">Ribosome biogenesis</keyword>
<dbReference type="PANTHER" id="PTHR17039:SF0">
    <property type="entry name" value="U3 SMALL NUCLEOLAR RIBONUCLEOPROTEIN PROTEIN MPP10"/>
    <property type="match status" value="1"/>
</dbReference>
<feature type="non-terminal residue" evidence="8">
    <location>
        <position position="553"/>
    </location>
</feature>
<feature type="region of interest" description="Disordered" evidence="7">
    <location>
        <begin position="114"/>
        <end position="155"/>
    </location>
</feature>
<keyword evidence="3" id="KW-0698">rRNA processing</keyword>
<sequence>LFAWAKLVDFQEVDPLDVLHTQDFGDDQVWEQLQLRNAPLLQALEEKTLRLLNWVDEEKTNAQAWGEATEVSDSDEVSAGSGTDGDESDDTADALSSIENDDETLEDLANTDGALDANEANDPETSSVTATTASGKRQVRFQEAPTSALRLSQRKHHSEVDDDFFSLDQMDWFVEEAERLEAKADCRRRKLASKKNNALIEDDDEFEDDEDDIDYFTDPSEWGKGLDDTNEGDMDYDNDDDDGFDEKTTDQYEAEMTKAKSARYEDFFDPIAPKSASGADEDEMNEPTDMLPPTQWSDDDDDEVADEQPALPKPPAQNLFESDESDDEGKSKHERAQERMAQKIAELENANVAPKDWTMVGEVDARARPENSLLEQDLEFDSVLRPVPVITAQVTQSLEDLIKGRILNADFNDVVRKRDPALTNTHKRSEPVGISGEKSKKSLAELYEEDYMAVTAEQNGDGSTAATLSPREAKLQKQRDVVRELMDKLIYKLDGLSNFHFTPKHIDAQVKVISNAPAIPMEEILLVHQSEASQLAPEEVHEKNRKKLMVSNV</sequence>
<dbReference type="InterPro" id="IPR012173">
    <property type="entry name" value="Mpp10"/>
</dbReference>
<organism evidence="8 9">
    <name type="scientific">Dimargaris verticillata</name>
    <dbReference type="NCBI Taxonomy" id="2761393"/>
    <lineage>
        <taxon>Eukaryota</taxon>
        <taxon>Fungi</taxon>
        <taxon>Fungi incertae sedis</taxon>
        <taxon>Zoopagomycota</taxon>
        <taxon>Kickxellomycotina</taxon>
        <taxon>Dimargaritomycetes</taxon>
        <taxon>Dimargaritales</taxon>
        <taxon>Dimargaritaceae</taxon>
        <taxon>Dimargaris</taxon>
    </lineage>
</organism>
<proteinExistence type="inferred from homology"/>
<comment type="similarity">
    <text evidence="6">Belongs to the MPP10 family.</text>
</comment>
<dbReference type="GO" id="GO:0034457">
    <property type="term" value="C:Mpp10 complex"/>
    <property type="evidence" value="ECO:0007669"/>
    <property type="project" value="InterPro"/>
</dbReference>
<feature type="region of interest" description="Disordered" evidence="7">
    <location>
        <begin position="202"/>
        <end position="339"/>
    </location>
</feature>
<name>A0A9W8B403_9FUNG</name>
<dbReference type="PANTHER" id="PTHR17039">
    <property type="entry name" value="U3 SMALL NUCLEOLAR RIBONUCLEOPROTEIN PROTEIN MPP10"/>
    <property type="match status" value="1"/>
</dbReference>
<evidence type="ECO:0000256" key="2">
    <source>
        <dbReference type="ARBA" id="ARBA00022517"/>
    </source>
</evidence>
<protein>
    <submittedName>
        <fullName evidence="8">U3 snoRNP protein</fullName>
    </submittedName>
</protein>
<accession>A0A9W8B403</accession>
<evidence type="ECO:0000256" key="5">
    <source>
        <dbReference type="ARBA" id="ARBA00023274"/>
    </source>
</evidence>
<comment type="caution">
    <text evidence="8">The sequence shown here is derived from an EMBL/GenBank/DDBJ whole genome shotgun (WGS) entry which is preliminary data.</text>
</comment>
<feature type="compositionally biased region" description="Acidic residues" evidence="7">
    <location>
        <begin position="202"/>
        <end position="215"/>
    </location>
</feature>
<keyword evidence="4" id="KW-0539">Nucleus</keyword>
<evidence type="ECO:0000256" key="6">
    <source>
        <dbReference type="ARBA" id="ARBA00029455"/>
    </source>
</evidence>
<feature type="compositionally biased region" description="Basic and acidic residues" evidence="7">
    <location>
        <begin position="328"/>
        <end position="339"/>
    </location>
</feature>
<feature type="region of interest" description="Disordered" evidence="7">
    <location>
        <begin position="63"/>
        <end position="93"/>
    </location>
</feature>
<keyword evidence="5" id="KW-0687">Ribonucleoprotein</keyword>
<dbReference type="GO" id="GO:0005732">
    <property type="term" value="C:sno(s)RNA-containing ribonucleoprotein complex"/>
    <property type="evidence" value="ECO:0007669"/>
    <property type="project" value="InterPro"/>
</dbReference>
<feature type="compositionally biased region" description="Acidic residues" evidence="7">
    <location>
        <begin position="297"/>
        <end position="306"/>
    </location>
</feature>
<evidence type="ECO:0000313" key="9">
    <source>
        <dbReference type="Proteomes" id="UP001151582"/>
    </source>
</evidence>
<evidence type="ECO:0000256" key="1">
    <source>
        <dbReference type="ARBA" id="ARBA00004604"/>
    </source>
</evidence>
<evidence type="ECO:0000256" key="7">
    <source>
        <dbReference type="SAM" id="MobiDB-lite"/>
    </source>
</evidence>
<comment type="subcellular location">
    <subcellularLocation>
        <location evidence="1">Nucleus</location>
        <location evidence="1">Nucleolus</location>
    </subcellularLocation>
</comment>
<keyword evidence="9" id="KW-1185">Reference proteome</keyword>
<feature type="compositionally biased region" description="Acidic residues" evidence="7">
    <location>
        <begin position="228"/>
        <end position="244"/>
    </location>
</feature>
<evidence type="ECO:0000256" key="3">
    <source>
        <dbReference type="ARBA" id="ARBA00022552"/>
    </source>
</evidence>